<reference evidence="1" key="1">
    <citation type="journal article" date="2023" name="Science">
        <title>Genome structures resolve the early diversification of teleost fishes.</title>
        <authorList>
            <person name="Parey E."/>
            <person name="Louis A."/>
            <person name="Montfort J."/>
            <person name="Bouchez O."/>
            <person name="Roques C."/>
            <person name="Iampietro C."/>
            <person name="Lluch J."/>
            <person name="Castinel A."/>
            <person name="Donnadieu C."/>
            <person name="Desvignes T."/>
            <person name="Floi Bucao C."/>
            <person name="Jouanno E."/>
            <person name="Wen M."/>
            <person name="Mejri S."/>
            <person name="Dirks R."/>
            <person name="Jansen H."/>
            <person name="Henkel C."/>
            <person name="Chen W.J."/>
            <person name="Zahm M."/>
            <person name="Cabau C."/>
            <person name="Klopp C."/>
            <person name="Thompson A.W."/>
            <person name="Robinson-Rechavi M."/>
            <person name="Braasch I."/>
            <person name="Lecointre G."/>
            <person name="Bobe J."/>
            <person name="Postlethwait J.H."/>
            <person name="Berthelot C."/>
            <person name="Roest Crollius H."/>
            <person name="Guiguen Y."/>
        </authorList>
    </citation>
    <scope>NUCLEOTIDE SEQUENCE</scope>
    <source>
        <strain evidence="1">WJC10195</strain>
    </source>
</reference>
<dbReference type="EMBL" id="JAINUF010000018">
    <property type="protein sequence ID" value="KAJ8337675.1"/>
    <property type="molecule type" value="Genomic_DNA"/>
</dbReference>
<organism evidence="1 2">
    <name type="scientific">Synaphobranchus kaupii</name>
    <name type="common">Kaup's arrowtooth eel</name>
    <dbReference type="NCBI Taxonomy" id="118154"/>
    <lineage>
        <taxon>Eukaryota</taxon>
        <taxon>Metazoa</taxon>
        <taxon>Chordata</taxon>
        <taxon>Craniata</taxon>
        <taxon>Vertebrata</taxon>
        <taxon>Euteleostomi</taxon>
        <taxon>Actinopterygii</taxon>
        <taxon>Neopterygii</taxon>
        <taxon>Teleostei</taxon>
        <taxon>Anguilliformes</taxon>
        <taxon>Synaphobranchidae</taxon>
        <taxon>Synaphobranchus</taxon>
    </lineage>
</organism>
<protein>
    <submittedName>
        <fullName evidence="1">Uncharacterized protein</fullName>
    </submittedName>
</protein>
<name>A0A9Q1EF77_SYNKA</name>
<dbReference type="AlphaFoldDB" id="A0A9Q1EF77"/>
<accession>A0A9Q1EF77</accession>
<proteinExistence type="predicted"/>
<gene>
    <name evidence="1" type="ORF">SKAU_G00366410</name>
</gene>
<sequence>MKELSKCLLKSDATAENVQAGLTLTLTLTNLATQWERLRMSPLDGEILELSVCRVYHFPALGGNWAGKTPLKKPSRAARNRTVFYFKNPPLT</sequence>
<keyword evidence="2" id="KW-1185">Reference proteome</keyword>
<evidence type="ECO:0000313" key="1">
    <source>
        <dbReference type="EMBL" id="KAJ8337675.1"/>
    </source>
</evidence>
<dbReference type="Proteomes" id="UP001152622">
    <property type="component" value="Chromosome 18"/>
</dbReference>
<comment type="caution">
    <text evidence="1">The sequence shown here is derived from an EMBL/GenBank/DDBJ whole genome shotgun (WGS) entry which is preliminary data.</text>
</comment>
<evidence type="ECO:0000313" key="2">
    <source>
        <dbReference type="Proteomes" id="UP001152622"/>
    </source>
</evidence>